<dbReference type="GeneID" id="19967986"/>
<sequence length="333" mass="37409">MNDETPPSSASRVRAGQLENAFPTPPREKTPDPSTRLNGRLSPAPGRMLNLQRAQSTPPELSNETQLHRISRAPMGDLPDALSLEESWSRLHLSKKRSQYYSDAFAYREPSNTAKERVVRDSTILAEVKLNCCLDSEQEFLIDLSFRLSEIYQRPESCIIAMVATDIPMIMGGSFEPAYSIIIAALTPEIAATKNKRSAHLIQQFMHETLSINPKRGLVRYEAVAEANLATNGMTVLQEIEQLERQSHEEDTAFRALSRQKSRRSKRMSNFNAAESIKTPTPTHRAVTPLPSETQATKVCRSTAASGTGRWKMKHRKSIFGIFRRRSVEGLKE</sequence>
<dbReference type="GO" id="GO:0050178">
    <property type="term" value="F:phenylpyruvate tautomerase activity"/>
    <property type="evidence" value="ECO:0007669"/>
    <property type="project" value="UniProtKB-EC"/>
</dbReference>
<organism evidence="14 15">
    <name type="scientific">Cyphellophora europaea (strain CBS 101466)</name>
    <name type="common">Phialophora europaea</name>
    <dbReference type="NCBI Taxonomy" id="1220924"/>
    <lineage>
        <taxon>Eukaryota</taxon>
        <taxon>Fungi</taxon>
        <taxon>Dikarya</taxon>
        <taxon>Ascomycota</taxon>
        <taxon>Pezizomycotina</taxon>
        <taxon>Eurotiomycetes</taxon>
        <taxon>Chaetothyriomycetidae</taxon>
        <taxon>Chaetothyriales</taxon>
        <taxon>Cyphellophoraceae</taxon>
        <taxon>Cyphellophora</taxon>
    </lineage>
</organism>
<dbReference type="EC" id="5.3.3.12" evidence="8"/>
<dbReference type="InParanoid" id="W2SCP2"/>
<dbReference type="STRING" id="1220924.W2SCP2"/>
<dbReference type="AlphaFoldDB" id="W2SCP2"/>
<dbReference type="OrthoDB" id="255819at2759"/>
<evidence type="ECO:0000256" key="13">
    <source>
        <dbReference type="SAM" id="MobiDB-lite"/>
    </source>
</evidence>
<evidence type="ECO:0000256" key="10">
    <source>
        <dbReference type="ARBA" id="ARBA00041631"/>
    </source>
</evidence>
<proteinExistence type="inferred from homology"/>
<evidence type="ECO:0000256" key="6">
    <source>
        <dbReference type="ARBA" id="ARBA00036735"/>
    </source>
</evidence>
<evidence type="ECO:0000256" key="3">
    <source>
        <dbReference type="ARBA" id="ARBA00022514"/>
    </source>
</evidence>
<dbReference type="SUPFAM" id="SSF55331">
    <property type="entry name" value="Tautomerase/MIF"/>
    <property type="match status" value="1"/>
</dbReference>
<dbReference type="eggNOG" id="ENOG502S2ZV">
    <property type="taxonomic scope" value="Eukaryota"/>
</dbReference>
<keyword evidence="3" id="KW-0202">Cytokine</keyword>
<feature type="region of interest" description="Disordered" evidence="13">
    <location>
        <begin position="248"/>
        <end position="288"/>
    </location>
</feature>
<comment type="similarity">
    <text evidence="2">Belongs to the MIF family.</text>
</comment>
<feature type="compositionally biased region" description="Polar residues" evidence="13">
    <location>
        <begin position="270"/>
        <end position="282"/>
    </location>
</feature>
<evidence type="ECO:0000313" key="15">
    <source>
        <dbReference type="Proteomes" id="UP000030752"/>
    </source>
</evidence>
<keyword evidence="4" id="KW-0964">Secreted</keyword>
<gene>
    <name evidence="14" type="ORF">HMPREF1541_00647</name>
</gene>
<dbReference type="GO" id="GO:0004167">
    <property type="term" value="F:dopachrome isomerase activity"/>
    <property type="evidence" value="ECO:0007669"/>
    <property type="project" value="UniProtKB-EC"/>
</dbReference>
<dbReference type="Pfam" id="PF01187">
    <property type="entry name" value="MIF"/>
    <property type="match status" value="1"/>
</dbReference>
<name>W2SCP2_CYPE1</name>
<evidence type="ECO:0000256" key="8">
    <source>
        <dbReference type="ARBA" id="ARBA00038932"/>
    </source>
</evidence>
<dbReference type="PANTHER" id="PTHR11954">
    <property type="entry name" value="D-DOPACHROME DECARBOXYLASE"/>
    <property type="match status" value="1"/>
</dbReference>
<dbReference type="EMBL" id="KB822711">
    <property type="protein sequence ID" value="ETN46462.1"/>
    <property type="molecule type" value="Genomic_DNA"/>
</dbReference>
<dbReference type="PANTHER" id="PTHR11954:SF6">
    <property type="entry name" value="MACROPHAGE MIGRATION INHIBITORY FACTOR"/>
    <property type="match status" value="1"/>
</dbReference>
<evidence type="ECO:0000256" key="12">
    <source>
        <dbReference type="ARBA" id="ARBA00042730"/>
    </source>
</evidence>
<comment type="catalytic activity">
    <reaction evidence="6">
        <text>3-phenylpyruvate = enol-phenylpyruvate</text>
        <dbReference type="Rhea" id="RHEA:17097"/>
        <dbReference type="ChEBI" id="CHEBI:16815"/>
        <dbReference type="ChEBI" id="CHEBI:18005"/>
        <dbReference type="EC" id="5.3.2.1"/>
    </reaction>
</comment>
<protein>
    <recommendedName>
        <fullName evidence="12">L-dopachrome isomerase</fullName>
        <ecNumber evidence="9">5.3.2.1</ecNumber>
        <ecNumber evidence="8">5.3.3.12</ecNumber>
    </recommendedName>
    <alternativeName>
        <fullName evidence="10">L-dopachrome tautomerase</fullName>
    </alternativeName>
    <alternativeName>
        <fullName evidence="11">Phenylpyruvate tautomerase</fullName>
    </alternativeName>
</protein>
<comment type="catalytic activity">
    <reaction evidence="7">
        <text>L-dopachrome = 5,6-dihydroxyindole-2-carboxylate</text>
        <dbReference type="Rhea" id="RHEA:13041"/>
        <dbReference type="ChEBI" id="CHEBI:16875"/>
        <dbReference type="ChEBI" id="CHEBI:57509"/>
        <dbReference type="EC" id="5.3.3.12"/>
    </reaction>
</comment>
<dbReference type="Proteomes" id="UP000030752">
    <property type="component" value="Unassembled WGS sequence"/>
</dbReference>
<dbReference type="HOGENOM" id="CLU_038298_3_0_1"/>
<comment type="subcellular location">
    <subcellularLocation>
        <location evidence="1">Secreted</location>
    </subcellularLocation>
</comment>
<evidence type="ECO:0000256" key="2">
    <source>
        <dbReference type="ARBA" id="ARBA00005851"/>
    </source>
</evidence>
<dbReference type="EC" id="5.3.2.1" evidence="9"/>
<dbReference type="Gene3D" id="3.30.429.10">
    <property type="entry name" value="Macrophage Migration Inhibitory Factor"/>
    <property type="match status" value="1"/>
</dbReference>
<reference evidence="14 15" key="1">
    <citation type="submission" date="2013-03" db="EMBL/GenBank/DDBJ databases">
        <title>The Genome Sequence of Phialophora europaea CBS 101466.</title>
        <authorList>
            <consortium name="The Broad Institute Genomics Platform"/>
            <person name="Cuomo C."/>
            <person name="de Hoog S."/>
            <person name="Gorbushina A."/>
            <person name="Walker B."/>
            <person name="Young S.K."/>
            <person name="Zeng Q."/>
            <person name="Gargeya S."/>
            <person name="Fitzgerald M."/>
            <person name="Haas B."/>
            <person name="Abouelleil A."/>
            <person name="Allen A.W."/>
            <person name="Alvarado L."/>
            <person name="Arachchi H.M."/>
            <person name="Berlin A.M."/>
            <person name="Chapman S.B."/>
            <person name="Gainer-Dewar J."/>
            <person name="Goldberg J."/>
            <person name="Griggs A."/>
            <person name="Gujja S."/>
            <person name="Hansen M."/>
            <person name="Howarth C."/>
            <person name="Imamovic A."/>
            <person name="Ireland A."/>
            <person name="Larimer J."/>
            <person name="McCowan C."/>
            <person name="Murphy C."/>
            <person name="Pearson M."/>
            <person name="Poon T.W."/>
            <person name="Priest M."/>
            <person name="Roberts A."/>
            <person name="Saif S."/>
            <person name="Shea T."/>
            <person name="Sisk P."/>
            <person name="Sykes S."/>
            <person name="Wortman J."/>
            <person name="Nusbaum C."/>
            <person name="Birren B."/>
        </authorList>
    </citation>
    <scope>NUCLEOTIDE SEQUENCE [LARGE SCALE GENOMIC DNA]</scope>
    <source>
        <strain evidence="14 15">CBS 101466</strain>
    </source>
</reference>
<evidence type="ECO:0000313" key="14">
    <source>
        <dbReference type="EMBL" id="ETN46462.1"/>
    </source>
</evidence>
<evidence type="ECO:0000256" key="7">
    <source>
        <dbReference type="ARBA" id="ARBA00036823"/>
    </source>
</evidence>
<accession>W2SCP2</accession>
<keyword evidence="15" id="KW-1185">Reference proteome</keyword>
<evidence type="ECO:0000256" key="11">
    <source>
        <dbReference type="ARBA" id="ARBA00041912"/>
    </source>
</evidence>
<dbReference type="RefSeq" id="XP_008711174.1">
    <property type="nucleotide sequence ID" value="XM_008712952.1"/>
</dbReference>
<evidence type="ECO:0000256" key="4">
    <source>
        <dbReference type="ARBA" id="ARBA00022525"/>
    </source>
</evidence>
<keyword evidence="5" id="KW-0413">Isomerase</keyword>
<dbReference type="InterPro" id="IPR001398">
    <property type="entry name" value="Macrophage_inhib_fac"/>
</dbReference>
<dbReference type="GO" id="GO:0005576">
    <property type="term" value="C:extracellular region"/>
    <property type="evidence" value="ECO:0007669"/>
    <property type="project" value="UniProtKB-SubCell"/>
</dbReference>
<feature type="compositionally biased region" description="Polar residues" evidence="13">
    <location>
        <begin position="1"/>
        <end position="11"/>
    </location>
</feature>
<feature type="region of interest" description="Disordered" evidence="13">
    <location>
        <begin position="1"/>
        <end position="46"/>
    </location>
</feature>
<feature type="compositionally biased region" description="Basic residues" evidence="13">
    <location>
        <begin position="258"/>
        <end position="267"/>
    </location>
</feature>
<evidence type="ECO:0000256" key="9">
    <source>
        <dbReference type="ARBA" id="ARBA00039086"/>
    </source>
</evidence>
<dbReference type="InterPro" id="IPR014347">
    <property type="entry name" value="Tautomerase/MIF_sf"/>
</dbReference>
<evidence type="ECO:0000256" key="1">
    <source>
        <dbReference type="ARBA" id="ARBA00004613"/>
    </source>
</evidence>
<dbReference type="VEuPathDB" id="FungiDB:HMPREF1541_00647"/>
<evidence type="ECO:0000256" key="5">
    <source>
        <dbReference type="ARBA" id="ARBA00023235"/>
    </source>
</evidence>